<keyword evidence="4" id="KW-0238">DNA-binding</keyword>
<accession>A0A9W4K7Q2</accession>
<dbReference type="GO" id="GO:0046872">
    <property type="term" value="F:metal ion binding"/>
    <property type="evidence" value="ECO:0007669"/>
    <property type="project" value="UniProtKB-KW"/>
</dbReference>
<keyword evidence="3" id="KW-0805">Transcription regulation</keyword>
<evidence type="ECO:0000256" key="2">
    <source>
        <dbReference type="ARBA" id="ARBA00022833"/>
    </source>
</evidence>
<evidence type="ECO:0000256" key="1">
    <source>
        <dbReference type="ARBA" id="ARBA00022723"/>
    </source>
</evidence>
<dbReference type="InterPro" id="IPR052478">
    <property type="entry name" value="Metabolite_Synth_Reg"/>
</dbReference>
<dbReference type="EMBL" id="CAJVRC010000836">
    <property type="protein sequence ID" value="CAG8887139.1"/>
    <property type="molecule type" value="Genomic_DNA"/>
</dbReference>
<dbReference type="GO" id="GO:0003700">
    <property type="term" value="F:DNA-binding transcription factor activity"/>
    <property type="evidence" value="ECO:0007669"/>
    <property type="project" value="TreeGrafter"/>
</dbReference>
<evidence type="ECO:0000313" key="8">
    <source>
        <dbReference type="Proteomes" id="UP001154252"/>
    </source>
</evidence>
<keyword evidence="6" id="KW-0539">Nucleus</keyword>
<reference evidence="7" key="1">
    <citation type="submission" date="2021-07" db="EMBL/GenBank/DDBJ databases">
        <authorList>
            <person name="Branca A.L. A."/>
        </authorList>
    </citation>
    <scope>NUCLEOTIDE SEQUENCE</scope>
</reference>
<keyword evidence="5" id="KW-0804">Transcription</keyword>
<evidence type="ECO:0000256" key="5">
    <source>
        <dbReference type="ARBA" id="ARBA00023163"/>
    </source>
</evidence>
<dbReference type="PANTHER" id="PTHR31779">
    <property type="entry name" value="2-NITROPROPANE DIOXYGENASE FAMILY, PUTATIVE (AFU_ORTHOLOGUE AFUA_2G17430)-RELATED"/>
    <property type="match status" value="1"/>
</dbReference>
<comment type="caution">
    <text evidence="7">The sequence shown here is derived from an EMBL/GenBank/DDBJ whole genome shotgun (WGS) entry which is preliminary data.</text>
</comment>
<name>A0A9W4K7Q2_9EURO</name>
<evidence type="ECO:0000256" key="4">
    <source>
        <dbReference type="ARBA" id="ARBA00023125"/>
    </source>
</evidence>
<evidence type="ECO:0000313" key="7">
    <source>
        <dbReference type="EMBL" id="CAG8887139.1"/>
    </source>
</evidence>
<protein>
    <submittedName>
        <fullName evidence="7">Uncharacterized protein</fullName>
    </submittedName>
</protein>
<keyword evidence="2" id="KW-0862">Zinc</keyword>
<dbReference type="GO" id="GO:0003677">
    <property type="term" value="F:DNA binding"/>
    <property type="evidence" value="ECO:0007669"/>
    <property type="project" value="UniProtKB-KW"/>
</dbReference>
<dbReference type="Proteomes" id="UP001154252">
    <property type="component" value="Unassembled WGS sequence"/>
</dbReference>
<dbReference type="AlphaFoldDB" id="A0A9W4K7Q2"/>
<sequence>MRLGNHGLDAAMRLAEGHCPWWHVANLPFQFICVLLAIDTRESLSHIGPALRSFRSVTRLYNTPSIHTALETIESLVCHFQTKKQRDSVILRDSPATKGWKTD</sequence>
<evidence type="ECO:0000256" key="6">
    <source>
        <dbReference type="ARBA" id="ARBA00023242"/>
    </source>
</evidence>
<gene>
    <name evidence="7" type="ORF">PEGY_LOCUS1030</name>
</gene>
<dbReference type="PANTHER" id="PTHR31779:SF5">
    <property type="entry name" value="ZN(II)2CYS6 TRANSCRIPTION FACTOR (EUROFUNG)"/>
    <property type="match status" value="1"/>
</dbReference>
<organism evidence="7 8">
    <name type="scientific">Penicillium egyptiacum</name>
    <dbReference type="NCBI Taxonomy" id="1303716"/>
    <lineage>
        <taxon>Eukaryota</taxon>
        <taxon>Fungi</taxon>
        <taxon>Dikarya</taxon>
        <taxon>Ascomycota</taxon>
        <taxon>Pezizomycotina</taxon>
        <taxon>Eurotiomycetes</taxon>
        <taxon>Eurotiomycetidae</taxon>
        <taxon>Eurotiales</taxon>
        <taxon>Aspergillaceae</taxon>
        <taxon>Penicillium</taxon>
    </lineage>
</organism>
<keyword evidence="8" id="KW-1185">Reference proteome</keyword>
<evidence type="ECO:0000256" key="3">
    <source>
        <dbReference type="ARBA" id="ARBA00023015"/>
    </source>
</evidence>
<proteinExistence type="predicted"/>
<dbReference type="OrthoDB" id="4064873at2759"/>
<keyword evidence="1" id="KW-0479">Metal-binding</keyword>
<dbReference type="GO" id="GO:0009410">
    <property type="term" value="P:response to xenobiotic stimulus"/>
    <property type="evidence" value="ECO:0007669"/>
    <property type="project" value="TreeGrafter"/>
</dbReference>